<feature type="transmembrane region" description="Helical" evidence="2">
    <location>
        <begin position="164"/>
        <end position="187"/>
    </location>
</feature>
<keyword evidence="2" id="KW-0812">Transmembrane</keyword>
<gene>
    <name evidence="3" type="ORF">A3A34_02245</name>
</gene>
<evidence type="ECO:0000256" key="1">
    <source>
        <dbReference type="ARBA" id="ARBA00022679"/>
    </source>
</evidence>
<evidence type="ECO:0008006" key="5">
    <source>
        <dbReference type="Google" id="ProtNLM"/>
    </source>
</evidence>
<dbReference type="InterPro" id="IPR044855">
    <property type="entry name" value="CoA-Trfase_III_dom3_sf"/>
</dbReference>
<name>A0A1F6ENC5_9BACT</name>
<evidence type="ECO:0000256" key="2">
    <source>
        <dbReference type="SAM" id="Phobius"/>
    </source>
</evidence>
<dbReference type="PANTHER" id="PTHR48207:SF3">
    <property type="entry name" value="SUCCINATE--HYDROXYMETHYLGLUTARATE COA-TRANSFERASE"/>
    <property type="match status" value="1"/>
</dbReference>
<dbReference type="STRING" id="1798507.A3A34_02245"/>
<dbReference type="InterPro" id="IPR050483">
    <property type="entry name" value="CoA-transferase_III_domain"/>
</dbReference>
<dbReference type="Gene3D" id="3.40.50.10540">
    <property type="entry name" value="Crotonobetainyl-coa:carnitine coa-transferase, domain 1"/>
    <property type="match status" value="1"/>
</dbReference>
<reference evidence="3 4" key="1">
    <citation type="journal article" date="2016" name="Nat. Commun.">
        <title>Thousands of microbial genomes shed light on interconnected biogeochemical processes in an aquifer system.</title>
        <authorList>
            <person name="Anantharaman K."/>
            <person name="Brown C.T."/>
            <person name="Hug L.A."/>
            <person name="Sharon I."/>
            <person name="Castelle C.J."/>
            <person name="Probst A.J."/>
            <person name="Thomas B.C."/>
            <person name="Singh A."/>
            <person name="Wilkins M.J."/>
            <person name="Karaoz U."/>
            <person name="Brodie E.L."/>
            <person name="Williams K.H."/>
            <person name="Hubbard S.S."/>
            <person name="Banfield J.F."/>
        </authorList>
    </citation>
    <scope>NUCLEOTIDE SEQUENCE [LARGE SCALE GENOMIC DNA]</scope>
</reference>
<dbReference type="Proteomes" id="UP000178587">
    <property type="component" value="Unassembled WGS sequence"/>
</dbReference>
<dbReference type="GO" id="GO:0008410">
    <property type="term" value="F:CoA-transferase activity"/>
    <property type="evidence" value="ECO:0007669"/>
    <property type="project" value="TreeGrafter"/>
</dbReference>
<protein>
    <recommendedName>
        <fullName evidence="5">Formyl-CoA transferase</fullName>
    </recommendedName>
</protein>
<dbReference type="EMBL" id="MFLU01000007">
    <property type="protein sequence ID" value="OGG75153.1"/>
    <property type="molecule type" value="Genomic_DNA"/>
</dbReference>
<sequence>MKQQPDQPLAEIRIIELGGVLAVPYASMMLGDMGAEVIKIEKPGGDDTRHWLPPSINGESAYFLGVNRGKKSIVLDLKTDKGKEVLRALVLTADILIENISRGSLEKLGMSCAEMRALNPRLITCSIKGYARGTPKENDPGYDFIIQGRSGFMSITGKEDPMKAGFAVADIVTGLFAMNGILAALYAREKDGVGVHIEVPLLSAMVASMPSIAMNYLVSRELPKRVGNAHLNIVPYDCFNTRDGKQIIITVGNEKQWRAFCEAIEREWLLHDSKFATNADRIVNREELTAYIQQELLARTRDEWIALFEARNIPTGPIQNFEEVCNDPNVLQAGMLTNMKHPTAGSIWGINSPIEFGEGGVRRAESLPPPLLGEHTNSILLELGYSEDDIASVVGENIVV</sequence>
<evidence type="ECO:0000313" key="3">
    <source>
        <dbReference type="EMBL" id="OGG75153.1"/>
    </source>
</evidence>
<feature type="transmembrane region" description="Helical" evidence="2">
    <location>
        <begin position="199"/>
        <end position="218"/>
    </location>
</feature>
<evidence type="ECO:0000313" key="4">
    <source>
        <dbReference type="Proteomes" id="UP000178587"/>
    </source>
</evidence>
<keyword evidence="2" id="KW-1133">Transmembrane helix</keyword>
<dbReference type="SUPFAM" id="SSF89796">
    <property type="entry name" value="CoA-transferase family III (CaiB/BaiF)"/>
    <property type="match status" value="1"/>
</dbReference>
<dbReference type="AlphaFoldDB" id="A0A1F6ENC5"/>
<dbReference type="Gene3D" id="3.30.1540.10">
    <property type="entry name" value="formyl-coa transferase, domain 3"/>
    <property type="match status" value="1"/>
</dbReference>
<comment type="caution">
    <text evidence="3">The sequence shown here is derived from an EMBL/GenBank/DDBJ whole genome shotgun (WGS) entry which is preliminary data.</text>
</comment>
<keyword evidence="1" id="KW-0808">Transferase</keyword>
<keyword evidence="2" id="KW-0472">Membrane</keyword>
<proteinExistence type="predicted"/>
<dbReference type="PANTHER" id="PTHR48207">
    <property type="entry name" value="SUCCINATE--HYDROXYMETHYLGLUTARATE COA-TRANSFERASE"/>
    <property type="match status" value="1"/>
</dbReference>
<dbReference type="InterPro" id="IPR023606">
    <property type="entry name" value="CoA-Trfase_III_dom_1_sf"/>
</dbReference>
<accession>A0A1F6ENC5</accession>
<dbReference type="Pfam" id="PF02515">
    <property type="entry name" value="CoA_transf_3"/>
    <property type="match status" value="1"/>
</dbReference>
<dbReference type="InterPro" id="IPR003673">
    <property type="entry name" value="CoA-Trfase_fam_III"/>
</dbReference>
<organism evidence="3 4">
    <name type="scientific">Candidatus Kaiserbacteria bacterium RIFCSPLOWO2_01_FULL_50_24</name>
    <dbReference type="NCBI Taxonomy" id="1798507"/>
    <lineage>
        <taxon>Bacteria</taxon>
        <taxon>Candidatus Kaiseribacteriota</taxon>
    </lineage>
</organism>